<name>A0A7T9Z6B9_9GAMM</name>
<dbReference type="RefSeq" id="WP_004996334.1">
    <property type="nucleotide sequence ID" value="NZ_JAHPTJ010000017.1"/>
</dbReference>
<organism evidence="1 2">
    <name type="scientific">Acinetobacter ursingii</name>
    <dbReference type="NCBI Taxonomy" id="108980"/>
    <lineage>
        <taxon>Bacteria</taxon>
        <taxon>Pseudomonadati</taxon>
        <taxon>Pseudomonadota</taxon>
        <taxon>Gammaproteobacteria</taxon>
        <taxon>Moraxellales</taxon>
        <taxon>Moraxellaceae</taxon>
        <taxon>Acinetobacter</taxon>
    </lineage>
</organism>
<dbReference type="EMBL" id="CP068176">
    <property type="protein sequence ID" value="QQT86412.1"/>
    <property type="molecule type" value="Genomic_DNA"/>
</dbReference>
<evidence type="ECO:0000313" key="2">
    <source>
        <dbReference type="Proteomes" id="UP000595320"/>
    </source>
</evidence>
<gene>
    <name evidence="1" type="ORF">I6I53_00915</name>
</gene>
<proteinExistence type="predicted"/>
<accession>A0A7T9Z6B9</accession>
<sequence>MSVKHSVVKVRPAWKIFLVELLSVRAGFYITQKPEVHSNKRGHLD</sequence>
<evidence type="ECO:0000313" key="1">
    <source>
        <dbReference type="EMBL" id="QQT86412.1"/>
    </source>
</evidence>
<dbReference type="Proteomes" id="UP000595320">
    <property type="component" value="Chromosome"/>
</dbReference>
<protein>
    <submittedName>
        <fullName evidence="1">Uncharacterized protein</fullName>
    </submittedName>
</protein>
<reference evidence="1 2" key="1">
    <citation type="submission" date="2021-01" db="EMBL/GenBank/DDBJ databases">
        <title>FDA dAtabase for Regulatory Grade micrObial Sequences (FDA-ARGOS): Supporting development and validation of Infectious Disease Dx tests.</title>
        <authorList>
            <person name="Sproer C."/>
            <person name="Gronow S."/>
            <person name="Severitt S."/>
            <person name="Schroder I."/>
            <person name="Tallon L."/>
            <person name="Sadzewicz L."/>
            <person name="Zhao X."/>
            <person name="Boylan J."/>
            <person name="Ott S."/>
            <person name="Bowen H."/>
            <person name="Vavikolanu K."/>
            <person name="Mehta A."/>
            <person name="Aluvathingal J."/>
            <person name="Nadendla S."/>
            <person name="Lowell S."/>
            <person name="Myers T."/>
            <person name="Yan Y."/>
            <person name="Sichtig H."/>
        </authorList>
    </citation>
    <scope>NUCLEOTIDE SEQUENCE [LARGE SCALE GENOMIC DNA]</scope>
    <source>
        <strain evidence="1 2">FDAARGOS_1096</strain>
    </source>
</reference>
<dbReference type="AlphaFoldDB" id="A0A7T9Z6B9"/>